<evidence type="ECO:0000256" key="1">
    <source>
        <dbReference type="ARBA" id="ARBA00004162"/>
    </source>
</evidence>
<comment type="caution">
    <text evidence="11">The sequence shown here is derived from an EMBL/GenBank/DDBJ whole genome shotgun (WGS) entry which is preliminary data.</text>
</comment>
<feature type="transmembrane region" description="Helical" evidence="7">
    <location>
        <begin position="403"/>
        <end position="430"/>
    </location>
</feature>
<keyword evidence="3 7" id="KW-0812">Transmembrane</keyword>
<feature type="transmembrane region" description="Helical" evidence="7">
    <location>
        <begin position="258"/>
        <end position="281"/>
    </location>
</feature>
<keyword evidence="12" id="KW-1185">Reference proteome</keyword>
<evidence type="ECO:0000313" key="11">
    <source>
        <dbReference type="EMBL" id="PZX55558.1"/>
    </source>
</evidence>
<keyword evidence="4 7" id="KW-1133">Transmembrane helix</keyword>
<feature type="domain" description="Phage shock protein PspC N-terminal" evidence="8">
    <location>
        <begin position="133"/>
        <end position="213"/>
    </location>
</feature>
<feature type="transmembrane region" description="Helical" evidence="7">
    <location>
        <begin position="234"/>
        <end position="252"/>
    </location>
</feature>
<proteinExistence type="predicted"/>
<evidence type="ECO:0000259" key="10">
    <source>
        <dbReference type="Pfam" id="PF22744"/>
    </source>
</evidence>
<dbReference type="PANTHER" id="PTHR33885:SF3">
    <property type="entry name" value="PHAGE SHOCK PROTEIN C"/>
    <property type="match status" value="1"/>
</dbReference>
<feature type="transmembrane region" description="Helical" evidence="7">
    <location>
        <begin position="354"/>
        <end position="383"/>
    </location>
</feature>
<dbReference type="Pfam" id="PF22571">
    <property type="entry name" value="LiaI-LiaF-TM_PspC"/>
    <property type="match status" value="1"/>
</dbReference>
<dbReference type="Pfam" id="PF22744">
    <property type="entry name" value="Toast-rack_PspC-Cterm"/>
    <property type="match status" value="1"/>
</dbReference>
<comment type="subcellular location">
    <subcellularLocation>
        <location evidence="1">Cell membrane</location>
        <topology evidence="1">Single-pass membrane protein</topology>
    </subcellularLocation>
</comment>
<protein>
    <submittedName>
        <fullName evidence="11">Phage shock protein C (PspC) family protein</fullName>
    </submittedName>
</protein>
<evidence type="ECO:0000259" key="8">
    <source>
        <dbReference type="Pfam" id="PF04024"/>
    </source>
</evidence>
<dbReference type="InterPro" id="IPR054321">
    <property type="entry name" value="PspC-rel_TM"/>
</dbReference>
<organism evidence="11 12">
    <name type="scientific">Algoriphagus chordae</name>
    <dbReference type="NCBI Taxonomy" id="237019"/>
    <lineage>
        <taxon>Bacteria</taxon>
        <taxon>Pseudomonadati</taxon>
        <taxon>Bacteroidota</taxon>
        <taxon>Cytophagia</taxon>
        <taxon>Cytophagales</taxon>
        <taxon>Cyclobacteriaceae</taxon>
        <taxon>Algoriphagus</taxon>
    </lineage>
</organism>
<feature type="transmembrane region" description="Helical" evidence="7">
    <location>
        <begin position="442"/>
        <end position="463"/>
    </location>
</feature>
<evidence type="ECO:0000256" key="2">
    <source>
        <dbReference type="ARBA" id="ARBA00022475"/>
    </source>
</evidence>
<dbReference type="AlphaFoldDB" id="A0A2W7R401"/>
<evidence type="ECO:0000256" key="4">
    <source>
        <dbReference type="ARBA" id="ARBA00022989"/>
    </source>
</evidence>
<evidence type="ECO:0000259" key="9">
    <source>
        <dbReference type="Pfam" id="PF22571"/>
    </source>
</evidence>
<dbReference type="InterPro" id="IPR007168">
    <property type="entry name" value="Phageshock_PspC_N"/>
</dbReference>
<dbReference type="Pfam" id="PF04024">
    <property type="entry name" value="PspC"/>
    <property type="match status" value="2"/>
</dbReference>
<evidence type="ECO:0000256" key="5">
    <source>
        <dbReference type="ARBA" id="ARBA00023136"/>
    </source>
</evidence>
<dbReference type="GO" id="GO:0005886">
    <property type="term" value="C:plasma membrane"/>
    <property type="evidence" value="ECO:0007669"/>
    <property type="project" value="UniProtKB-SubCell"/>
</dbReference>
<sequence>MWPLTENYKHMKKTISINISGILFHIEEDGYDTLRKYLDAINLHFSSYKDNHEIISDIENRIAEIFLSNLKNNKQVITAENVDKLIEKMGTIADFASVDEEKTEFDQEEENASNDQDFYKYVTPPDAGKKGYKKLVRLENRKILGGVCAGMAHYFSIDPLWTRLIAILLLFSGNLRFNFGFLDIWPFDDFRLNLSFGIFAAIAYIVLWIILPVSYEIEEDKNIKKLYRNPDDKVIGGVASGLAAYFGVEVIYTRLALAFLILAGGSGFLIYLILWIITPVASSITERIRMKGGEITLDNIDSTLKENINPIPKAPESKTRQILLTPFRVIGQVIEAIGSALGPLGRFILNVIRVIFGLFVFFIGLGLTIAPMFSLAVYLGVFTNDDYRVLMDNFPVELFSNLIPIWLVIGASFLMIIPGIIIILLGLSVLMQKNLIGARFGFVALGLWLLCVGICAFQIPLIVAQFKEENWHKIEQNVPVTDGIMILRLNPIGEESTFNNVNLKLEGTSDSLVTLREDFFSRGKTKAEAMNNAKMITYNYTVLDSIITFDEGYDVSNLSTFRDQKLNIFLEIPYEKPFIMERSLLEILRNTIYRNGFKSSDLSQNTIWAFNQQGLVCLTCKEEVKSDEDENSSGVNFEVEEPDTGDYNRDQLDSISRAKFNQSKIPADTTAVID</sequence>
<dbReference type="InterPro" id="IPR052027">
    <property type="entry name" value="PspC"/>
</dbReference>
<accession>A0A2W7R401</accession>
<feature type="domain" description="PspC-related transmembrane region" evidence="9">
    <location>
        <begin position="323"/>
        <end position="466"/>
    </location>
</feature>
<dbReference type="InterPro" id="IPR054319">
    <property type="entry name" value="PspC-rel_ToastRack"/>
</dbReference>
<feature type="domain" description="Phage shock protein PspC N-terminal" evidence="8">
    <location>
        <begin position="224"/>
        <end position="280"/>
    </location>
</feature>
<evidence type="ECO:0000313" key="12">
    <source>
        <dbReference type="Proteomes" id="UP000248882"/>
    </source>
</evidence>
<keyword evidence="2" id="KW-1003">Cell membrane</keyword>
<dbReference type="Proteomes" id="UP000248882">
    <property type="component" value="Unassembled WGS sequence"/>
</dbReference>
<gene>
    <name evidence="11" type="ORF">LV85_00783</name>
</gene>
<evidence type="ECO:0000256" key="7">
    <source>
        <dbReference type="SAM" id="Phobius"/>
    </source>
</evidence>
<reference evidence="11 12" key="1">
    <citation type="submission" date="2018-06" db="EMBL/GenBank/DDBJ databases">
        <title>Genomic Encyclopedia of Archaeal and Bacterial Type Strains, Phase II (KMG-II): from individual species to whole genera.</title>
        <authorList>
            <person name="Goeker M."/>
        </authorList>
    </citation>
    <scope>NUCLEOTIDE SEQUENCE [LARGE SCALE GENOMIC DNA]</scope>
    <source>
        <strain evidence="11 12">DSM 19830</strain>
    </source>
</reference>
<name>A0A2W7R401_9BACT</name>
<evidence type="ECO:0000256" key="6">
    <source>
        <dbReference type="SAM" id="MobiDB-lite"/>
    </source>
</evidence>
<feature type="transmembrane region" description="Helical" evidence="7">
    <location>
        <begin position="160"/>
        <end position="182"/>
    </location>
</feature>
<feature type="domain" description="PspC-related ToastRack" evidence="10">
    <location>
        <begin position="497"/>
        <end position="622"/>
    </location>
</feature>
<keyword evidence="5 7" id="KW-0472">Membrane</keyword>
<evidence type="ECO:0000256" key="3">
    <source>
        <dbReference type="ARBA" id="ARBA00022692"/>
    </source>
</evidence>
<feature type="transmembrane region" description="Helical" evidence="7">
    <location>
        <begin position="194"/>
        <end position="213"/>
    </location>
</feature>
<dbReference type="PANTHER" id="PTHR33885">
    <property type="entry name" value="PHAGE SHOCK PROTEIN C"/>
    <property type="match status" value="1"/>
</dbReference>
<dbReference type="EMBL" id="QKZT01000003">
    <property type="protein sequence ID" value="PZX55558.1"/>
    <property type="molecule type" value="Genomic_DNA"/>
</dbReference>
<feature type="region of interest" description="Disordered" evidence="6">
    <location>
        <begin position="629"/>
        <end position="650"/>
    </location>
</feature>